<dbReference type="OMA" id="HTDTIEM"/>
<dbReference type="KEGG" id="mtm:MYCTH_2294022"/>
<dbReference type="HOGENOM" id="CLU_024414_0_0_1"/>
<feature type="region of interest" description="Disordered" evidence="1">
    <location>
        <begin position="55"/>
        <end position="113"/>
    </location>
</feature>
<name>G2PZN6_THET4</name>
<dbReference type="AlphaFoldDB" id="G2PZN6"/>
<dbReference type="Proteomes" id="UP000007322">
    <property type="component" value="Chromosome 1"/>
</dbReference>
<dbReference type="NCBIfam" id="TIGR00229">
    <property type="entry name" value="sensory_box"/>
    <property type="match status" value="1"/>
</dbReference>
<dbReference type="InterPro" id="IPR013655">
    <property type="entry name" value="PAS_fold_3"/>
</dbReference>
<dbReference type="VEuPathDB" id="FungiDB:MYCTH_2294022"/>
<feature type="region of interest" description="Disordered" evidence="1">
    <location>
        <begin position="276"/>
        <end position="340"/>
    </location>
</feature>
<keyword evidence="4" id="KW-1185">Reference proteome</keyword>
<accession>G2PZN6</accession>
<dbReference type="eggNOG" id="ENOG502R8SQ">
    <property type="taxonomic scope" value="Eukaryota"/>
</dbReference>
<dbReference type="SMART" id="SM00091">
    <property type="entry name" value="PAS"/>
    <property type="match status" value="1"/>
</dbReference>
<dbReference type="InParanoid" id="G2PZN6"/>
<gene>
    <name evidence="3" type="ORF">MYCTH_2294022</name>
</gene>
<dbReference type="RefSeq" id="XP_003658356.1">
    <property type="nucleotide sequence ID" value="XM_003658308.1"/>
</dbReference>
<dbReference type="EMBL" id="CP003002">
    <property type="protein sequence ID" value="AEO53111.1"/>
    <property type="molecule type" value="Genomic_DNA"/>
</dbReference>
<feature type="compositionally biased region" description="Polar residues" evidence="1">
    <location>
        <begin position="23"/>
        <end position="33"/>
    </location>
</feature>
<evidence type="ECO:0000259" key="2">
    <source>
        <dbReference type="PROSITE" id="PS50112"/>
    </source>
</evidence>
<organism evidence="3 4">
    <name type="scientific">Thermothelomyces thermophilus (strain ATCC 42464 / BCRC 31852 / DSM 1799)</name>
    <name type="common">Sporotrichum thermophile</name>
    <dbReference type="NCBI Taxonomy" id="573729"/>
    <lineage>
        <taxon>Eukaryota</taxon>
        <taxon>Fungi</taxon>
        <taxon>Dikarya</taxon>
        <taxon>Ascomycota</taxon>
        <taxon>Pezizomycotina</taxon>
        <taxon>Sordariomycetes</taxon>
        <taxon>Sordariomycetidae</taxon>
        <taxon>Sordariales</taxon>
        <taxon>Chaetomiaceae</taxon>
        <taxon>Thermothelomyces</taxon>
    </lineage>
</organism>
<dbReference type="OrthoDB" id="2162994at2759"/>
<dbReference type="PROSITE" id="PS50112">
    <property type="entry name" value="PAS"/>
    <property type="match status" value="1"/>
</dbReference>
<evidence type="ECO:0000256" key="1">
    <source>
        <dbReference type="SAM" id="MobiDB-lite"/>
    </source>
</evidence>
<feature type="compositionally biased region" description="Polar residues" evidence="1">
    <location>
        <begin position="288"/>
        <end position="298"/>
    </location>
</feature>
<dbReference type="InterPro" id="IPR000014">
    <property type="entry name" value="PAS"/>
</dbReference>
<dbReference type="SUPFAM" id="SSF55785">
    <property type="entry name" value="PYP-like sensor domain (PAS domain)"/>
    <property type="match status" value="1"/>
</dbReference>
<dbReference type="Pfam" id="PF08447">
    <property type="entry name" value="PAS_3"/>
    <property type="match status" value="1"/>
</dbReference>
<dbReference type="Gene3D" id="3.30.450.20">
    <property type="entry name" value="PAS domain"/>
    <property type="match status" value="1"/>
</dbReference>
<feature type="domain" description="PAS" evidence="2">
    <location>
        <begin position="123"/>
        <end position="193"/>
    </location>
</feature>
<feature type="compositionally biased region" description="Polar residues" evidence="1">
    <location>
        <begin position="307"/>
        <end position="317"/>
    </location>
</feature>
<reference evidence="3 4" key="1">
    <citation type="journal article" date="2011" name="Nat. Biotechnol.">
        <title>Comparative genomic analysis of the thermophilic biomass-degrading fungi Myceliophthora thermophila and Thielavia terrestris.</title>
        <authorList>
            <person name="Berka R.M."/>
            <person name="Grigoriev I.V."/>
            <person name="Otillar R."/>
            <person name="Salamov A."/>
            <person name="Grimwood J."/>
            <person name="Reid I."/>
            <person name="Ishmael N."/>
            <person name="John T."/>
            <person name="Darmond C."/>
            <person name="Moisan M.-C."/>
            <person name="Henrissat B."/>
            <person name="Coutinho P.M."/>
            <person name="Lombard V."/>
            <person name="Natvig D.O."/>
            <person name="Lindquist E."/>
            <person name="Schmutz J."/>
            <person name="Lucas S."/>
            <person name="Harris P."/>
            <person name="Powlowski J."/>
            <person name="Bellemare A."/>
            <person name="Taylor D."/>
            <person name="Butler G."/>
            <person name="de Vries R.P."/>
            <person name="Allijn I.E."/>
            <person name="van den Brink J."/>
            <person name="Ushinsky S."/>
            <person name="Storms R."/>
            <person name="Powell A.J."/>
            <person name="Paulsen I.T."/>
            <person name="Elbourne L.D.H."/>
            <person name="Baker S.E."/>
            <person name="Magnuson J."/>
            <person name="LaBoissiere S."/>
            <person name="Clutterbuck A.J."/>
            <person name="Martinez D."/>
            <person name="Wogulis M."/>
            <person name="de Leon A.L."/>
            <person name="Rey M.W."/>
            <person name="Tsang A."/>
        </authorList>
    </citation>
    <scope>NUCLEOTIDE SEQUENCE [LARGE SCALE GENOMIC DNA]</scope>
    <source>
        <strain evidence="4">ATCC 42464 / BCRC 31852 / DSM 1799</strain>
    </source>
</reference>
<dbReference type="CDD" id="cd00130">
    <property type="entry name" value="PAS"/>
    <property type="match status" value="1"/>
</dbReference>
<dbReference type="STRING" id="573729.G2PZN6"/>
<dbReference type="SMR" id="G2PZN6"/>
<feature type="region of interest" description="Disordered" evidence="1">
    <location>
        <begin position="1"/>
        <end position="34"/>
    </location>
</feature>
<evidence type="ECO:0000313" key="4">
    <source>
        <dbReference type="Proteomes" id="UP000007322"/>
    </source>
</evidence>
<protein>
    <recommendedName>
        <fullName evidence="2">PAS domain-containing protein</fullName>
    </recommendedName>
</protein>
<proteinExistence type="predicted"/>
<evidence type="ECO:0000313" key="3">
    <source>
        <dbReference type="EMBL" id="AEO53111.1"/>
    </source>
</evidence>
<dbReference type="InterPro" id="IPR035965">
    <property type="entry name" value="PAS-like_dom_sf"/>
</dbReference>
<sequence>MSLRRSLSSGHMGYGMPMGMGSETSTLQMNPDQSDALFPLDTSFLYPFDGTTSMSLDPGGPLPASFDTGPDPDSSDALVAATGRAPYSPDDAAAGTNAPREPLGPSNQGNQSNQNMLTEFTKRRNWPARVVEELQDLLHILDANGRIKHVSPSAERLTGYKPSELGDLFMRDLLHPDDVGVFTSEFNESIASGVPLRVFYRMRKKDGSYGVFEAVGHAHIAAAKFAPNPNNQTPFCQAVFMMSRPYPTKNAALLDSFLEHKMENERLKRKIAELQKEEQEEAEEAGRSWQQSQETVSPEGSLRFGPTSFSPGDASTTSRERRTSMDSGAAENLPGTRRASIGTTHADTIEMLTGLRYQEGERSRGITTGNPSAALIAGDVGIAVPMDRDQRSGDKKKKLKMAEEYVCTDCGKSSRASQSSIGSRP</sequence>
<dbReference type="GeneID" id="11508771"/>